<evidence type="ECO:0000313" key="2">
    <source>
        <dbReference type="Proteomes" id="UP001516400"/>
    </source>
</evidence>
<proteinExistence type="predicted"/>
<evidence type="ECO:0000313" key="1">
    <source>
        <dbReference type="EMBL" id="KAL3272125.1"/>
    </source>
</evidence>
<dbReference type="EMBL" id="JABFTP020000042">
    <property type="protein sequence ID" value="KAL3272125.1"/>
    <property type="molecule type" value="Genomic_DNA"/>
</dbReference>
<gene>
    <name evidence="1" type="ORF">HHI36_022608</name>
</gene>
<dbReference type="Proteomes" id="UP001516400">
    <property type="component" value="Unassembled WGS sequence"/>
</dbReference>
<accession>A0ABD2N0G7</accession>
<organism evidence="1 2">
    <name type="scientific">Cryptolaemus montrouzieri</name>
    <dbReference type="NCBI Taxonomy" id="559131"/>
    <lineage>
        <taxon>Eukaryota</taxon>
        <taxon>Metazoa</taxon>
        <taxon>Ecdysozoa</taxon>
        <taxon>Arthropoda</taxon>
        <taxon>Hexapoda</taxon>
        <taxon>Insecta</taxon>
        <taxon>Pterygota</taxon>
        <taxon>Neoptera</taxon>
        <taxon>Endopterygota</taxon>
        <taxon>Coleoptera</taxon>
        <taxon>Polyphaga</taxon>
        <taxon>Cucujiformia</taxon>
        <taxon>Coccinelloidea</taxon>
        <taxon>Coccinellidae</taxon>
        <taxon>Scymninae</taxon>
        <taxon>Scymnini</taxon>
        <taxon>Cryptolaemus</taxon>
    </lineage>
</organism>
<reference evidence="1 2" key="1">
    <citation type="journal article" date="2021" name="BMC Biol.">
        <title>Horizontally acquired antibacterial genes associated with adaptive radiation of ladybird beetles.</title>
        <authorList>
            <person name="Li H.S."/>
            <person name="Tang X.F."/>
            <person name="Huang Y.H."/>
            <person name="Xu Z.Y."/>
            <person name="Chen M.L."/>
            <person name="Du X.Y."/>
            <person name="Qiu B.Y."/>
            <person name="Chen P.T."/>
            <person name="Zhang W."/>
            <person name="Slipinski A."/>
            <person name="Escalona H.E."/>
            <person name="Waterhouse R.M."/>
            <person name="Zwick A."/>
            <person name="Pang H."/>
        </authorList>
    </citation>
    <scope>NUCLEOTIDE SEQUENCE [LARGE SCALE GENOMIC DNA]</scope>
    <source>
        <strain evidence="1">SYSU2018</strain>
    </source>
</reference>
<protein>
    <submittedName>
        <fullName evidence="1">Uncharacterized protein</fullName>
    </submittedName>
</protein>
<name>A0ABD2N0G7_9CUCU</name>
<sequence length="232" mass="27348">METMISKAFTTVGIIDCINMIMHENEFDTKYVSVTSNLSGFDFPLLNVDYMENILMYSYLKKADIYIMEENDFEQLIHLMNNMKNPFKIGFKKIAQCDETFSKTFQETAFVWKNSSVSINYRLYNAFAMCVKCKKKGMEIDISDIIFEHFDIDAHFLERKNETVEMLDEYNILLGNLGLEDVELLDIREFSHPFIGDAVVWAIPLPDHPSRWKYFYQFTNIGYGYHFLQQLL</sequence>
<comment type="caution">
    <text evidence="1">The sequence shown here is derived from an EMBL/GenBank/DDBJ whole genome shotgun (WGS) entry which is preliminary data.</text>
</comment>
<dbReference type="AlphaFoldDB" id="A0ABD2N0G7"/>
<keyword evidence="2" id="KW-1185">Reference proteome</keyword>